<feature type="compositionally biased region" description="Polar residues" evidence="1">
    <location>
        <begin position="251"/>
        <end position="274"/>
    </location>
</feature>
<feature type="compositionally biased region" description="Basic and acidic residues" evidence="1">
    <location>
        <begin position="497"/>
        <end position="516"/>
    </location>
</feature>
<evidence type="ECO:0000259" key="2">
    <source>
        <dbReference type="Pfam" id="PF14111"/>
    </source>
</evidence>
<gene>
    <name evidence="3" type="ORF">CCAM_LOCUS37237</name>
</gene>
<name>A0A484N2E1_9ASTE</name>
<feature type="region of interest" description="Disordered" evidence="1">
    <location>
        <begin position="497"/>
        <end position="535"/>
    </location>
</feature>
<reference evidence="3 4" key="1">
    <citation type="submission" date="2018-04" db="EMBL/GenBank/DDBJ databases">
        <authorList>
            <person name="Vogel A."/>
        </authorList>
    </citation>
    <scope>NUCLEOTIDE SEQUENCE [LARGE SCALE GENOMIC DNA]</scope>
</reference>
<dbReference type="EMBL" id="OOIL02005599">
    <property type="protein sequence ID" value="VFQ95461.1"/>
    <property type="molecule type" value="Genomic_DNA"/>
</dbReference>
<accession>A0A484N2E1</accession>
<feature type="region of interest" description="Disordered" evidence="1">
    <location>
        <begin position="435"/>
        <end position="460"/>
    </location>
</feature>
<sequence length="601" mass="66320">MQDKPAHKFKGQPAVSFTNEDVSALSSRFSRTIVGRFSKGRPSLISTRKAFERIAFEKDFSVSLLDERHILINFESEKDFLRCLLRKYWKINGFTLKVFRWTPDFDPNADSPLIPVWIGLEGLPIHLFDSLALYSIGNLLGKPLKTDSATTTLSRPSVARICVEIDTSKELPRCVWIHLGELTFLQPITYEDLRDYCPSCKSFGHKNCKRKNETSRWVKGNTGTGNTSTIVAVSKPGVTQTTQEIALQTNLGGSSDENEATMSTSPVKDSNTAGAATPTPLVDAMGTIVTDAIIPATSVSVDSAPNVCDDTDKVEKVFGVILPKSCTTTAYPGVKKVSDGCEVFPTVNSPAACGNSEPILVTMEPNSPIPCNNDHSRSAHNLSFEAALEGTHTIDTCNNKESNSDPSPINLKEFPVLTKELLKATSGEHTLSLEKEMERTLSPSCAGNEEIPSDHMESNNPPPLLTSDESINASTIGTVLQSFEIDGQHYEVRSYIEEGETSHQREETNDFQDVQRRRTKKPAKRPNAPRTIKTRSYDPNLEVGTVSEITRYWPSQKPTTLEKIITTESYSGPFWYVGPVGPIETDGKRPKKVMPRNLSLD</sequence>
<dbReference type="OrthoDB" id="1002340at2759"/>
<evidence type="ECO:0000313" key="4">
    <source>
        <dbReference type="Proteomes" id="UP000595140"/>
    </source>
</evidence>
<protein>
    <recommendedName>
        <fullName evidence="2">DUF4283 domain-containing protein</fullName>
    </recommendedName>
</protein>
<evidence type="ECO:0000256" key="1">
    <source>
        <dbReference type="SAM" id="MobiDB-lite"/>
    </source>
</evidence>
<dbReference type="PANTHER" id="PTHR31286:SF164">
    <property type="entry name" value="ZINC FINGER, CCHC-TYPE"/>
    <property type="match status" value="1"/>
</dbReference>
<feature type="domain" description="DUF4283" evidence="2">
    <location>
        <begin position="27"/>
        <end position="108"/>
    </location>
</feature>
<keyword evidence="4" id="KW-1185">Reference proteome</keyword>
<dbReference type="InterPro" id="IPR025558">
    <property type="entry name" value="DUF4283"/>
</dbReference>
<proteinExistence type="predicted"/>
<dbReference type="Pfam" id="PF14111">
    <property type="entry name" value="DUF4283"/>
    <property type="match status" value="1"/>
</dbReference>
<evidence type="ECO:0000313" key="3">
    <source>
        <dbReference type="EMBL" id="VFQ95461.1"/>
    </source>
</evidence>
<dbReference type="Proteomes" id="UP000595140">
    <property type="component" value="Unassembled WGS sequence"/>
</dbReference>
<dbReference type="PANTHER" id="PTHR31286">
    <property type="entry name" value="GLYCINE-RICH CELL WALL STRUCTURAL PROTEIN 1.8-LIKE"/>
    <property type="match status" value="1"/>
</dbReference>
<dbReference type="AlphaFoldDB" id="A0A484N2E1"/>
<dbReference type="InterPro" id="IPR040256">
    <property type="entry name" value="At4g02000-like"/>
</dbReference>
<organism evidence="3 4">
    <name type="scientific">Cuscuta campestris</name>
    <dbReference type="NCBI Taxonomy" id="132261"/>
    <lineage>
        <taxon>Eukaryota</taxon>
        <taxon>Viridiplantae</taxon>
        <taxon>Streptophyta</taxon>
        <taxon>Embryophyta</taxon>
        <taxon>Tracheophyta</taxon>
        <taxon>Spermatophyta</taxon>
        <taxon>Magnoliopsida</taxon>
        <taxon>eudicotyledons</taxon>
        <taxon>Gunneridae</taxon>
        <taxon>Pentapetalae</taxon>
        <taxon>asterids</taxon>
        <taxon>lamiids</taxon>
        <taxon>Solanales</taxon>
        <taxon>Convolvulaceae</taxon>
        <taxon>Cuscuteae</taxon>
        <taxon>Cuscuta</taxon>
        <taxon>Cuscuta subgen. Grammica</taxon>
        <taxon>Cuscuta sect. Cleistogrammica</taxon>
    </lineage>
</organism>
<feature type="region of interest" description="Disordered" evidence="1">
    <location>
        <begin position="251"/>
        <end position="276"/>
    </location>
</feature>